<evidence type="ECO:0008006" key="3">
    <source>
        <dbReference type="Google" id="ProtNLM"/>
    </source>
</evidence>
<accession>A0ABX0XUR2</accession>
<organism evidence="1 2">
    <name type="scientific">Planosporangium thailandense</name>
    <dbReference type="NCBI Taxonomy" id="765197"/>
    <lineage>
        <taxon>Bacteria</taxon>
        <taxon>Bacillati</taxon>
        <taxon>Actinomycetota</taxon>
        <taxon>Actinomycetes</taxon>
        <taxon>Micromonosporales</taxon>
        <taxon>Micromonosporaceae</taxon>
        <taxon>Planosporangium</taxon>
    </lineage>
</organism>
<dbReference type="RefSeq" id="WP_167923929.1">
    <property type="nucleotide sequence ID" value="NZ_JAATVY010000002.1"/>
</dbReference>
<protein>
    <recommendedName>
        <fullName evidence="3">DUF3800 domain-containing protein</fullName>
    </recommendedName>
</protein>
<evidence type="ECO:0000313" key="1">
    <source>
        <dbReference type="EMBL" id="NJC69072.1"/>
    </source>
</evidence>
<comment type="caution">
    <text evidence="1">The sequence shown here is derived from an EMBL/GenBank/DDBJ whole genome shotgun (WGS) entry which is preliminary data.</text>
</comment>
<keyword evidence="2" id="KW-1185">Reference proteome</keyword>
<sequence length="189" mass="20497">MTWTADGDESMRAGVGVYVLAAACLEVEHEEQARHAVAALAKPGQRFHWRQAATPVQRKAVSAVAGLPALHLVVIAAPLDPRRQERARRHCLRRLLFELEQAGVARVVMEAREPRLNTRDIEAVDAFRAAGLIGSDIVVEHGYPTGPNGEPLLWVPDIVAGAVGAELDRGDLLAQELAGLVTHYRVELG</sequence>
<gene>
    <name evidence="1" type="ORF">HC031_04940</name>
</gene>
<dbReference type="EMBL" id="JAATVY010000002">
    <property type="protein sequence ID" value="NJC69072.1"/>
    <property type="molecule type" value="Genomic_DNA"/>
</dbReference>
<reference evidence="1 2" key="1">
    <citation type="submission" date="2020-03" db="EMBL/GenBank/DDBJ databases">
        <title>WGS of the type strain of Planosporangium spp.</title>
        <authorList>
            <person name="Thawai C."/>
        </authorList>
    </citation>
    <scope>NUCLEOTIDE SEQUENCE [LARGE SCALE GENOMIC DNA]</scope>
    <source>
        <strain evidence="1 2">TBRC 5610</strain>
    </source>
</reference>
<proteinExistence type="predicted"/>
<evidence type="ECO:0000313" key="2">
    <source>
        <dbReference type="Proteomes" id="UP000722989"/>
    </source>
</evidence>
<dbReference type="Proteomes" id="UP000722989">
    <property type="component" value="Unassembled WGS sequence"/>
</dbReference>
<name>A0ABX0XUR2_9ACTN</name>